<evidence type="ECO:0000313" key="4">
    <source>
        <dbReference type="Proteomes" id="UP001140949"/>
    </source>
</evidence>
<dbReference type="InterPro" id="IPR023213">
    <property type="entry name" value="CAT-like_dom_sf"/>
</dbReference>
<evidence type="ECO:0000256" key="1">
    <source>
        <dbReference type="ARBA" id="ARBA00022679"/>
    </source>
</evidence>
<evidence type="ECO:0000313" key="3">
    <source>
        <dbReference type="EMBL" id="KAJ6792410.1"/>
    </source>
</evidence>
<accession>A0AAX6DKU8</accession>
<dbReference type="Proteomes" id="UP001140949">
    <property type="component" value="Unassembled WGS sequence"/>
</dbReference>
<proteinExistence type="predicted"/>
<keyword evidence="2" id="KW-0012">Acyltransferase</keyword>
<keyword evidence="4" id="KW-1185">Reference proteome</keyword>
<dbReference type="PANTHER" id="PTHR31625">
    <property type="match status" value="1"/>
</dbReference>
<dbReference type="InterPro" id="IPR051504">
    <property type="entry name" value="Plant_metabolite_acyltrans"/>
</dbReference>
<evidence type="ECO:0000256" key="2">
    <source>
        <dbReference type="ARBA" id="ARBA00023315"/>
    </source>
</evidence>
<dbReference type="Gene3D" id="3.30.559.10">
    <property type="entry name" value="Chloramphenicol acetyltransferase-like domain"/>
    <property type="match status" value="1"/>
</dbReference>
<name>A0AAX6DKU8_IRIPA</name>
<comment type="caution">
    <text evidence="3">The sequence shown here is derived from an EMBL/GenBank/DDBJ whole genome shotgun (WGS) entry which is preliminary data.</text>
</comment>
<dbReference type="GO" id="GO:0016747">
    <property type="term" value="F:acyltransferase activity, transferring groups other than amino-acyl groups"/>
    <property type="evidence" value="ECO:0007669"/>
    <property type="project" value="UniProtKB-ARBA"/>
</dbReference>
<gene>
    <name evidence="3" type="ORF">M6B38_239380</name>
</gene>
<sequence>MASSSSDDSMRVLQQCRVAPSPASITQPASLPLTFFDITWLYSSPVEWLFLYPFPHSTVVFTESYLPNLKSSLSLALHHFYPLAGKVRRSSDSADMYELHYEEGDSVSLTIADSDLDFLDLVGYHARESSKLRSLVPRLPQLGDNNRPLLAVQVTLFLDHGIGIGFTVHHVACDGLNLTHFIKSWLVPAS</sequence>
<dbReference type="EMBL" id="JANAVB010043618">
    <property type="protein sequence ID" value="KAJ6792410.1"/>
    <property type="molecule type" value="Genomic_DNA"/>
</dbReference>
<protein>
    <submittedName>
        <fullName evidence="3">Coumaroyl-CoA:anthocyanidin 3-O-glucoside-6''-O-coumaroyltransferase 2</fullName>
    </submittedName>
</protein>
<reference evidence="3" key="2">
    <citation type="submission" date="2023-04" db="EMBL/GenBank/DDBJ databases">
        <authorList>
            <person name="Bruccoleri R.E."/>
            <person name="Oakeley E.J."/>
            <person name="Faust A.-M."/>
            <person name="Dessus-Babus S."/>
            <person name="Altorfer M."/>
            <person name="Burckhardt D."/>
            <person name="Oertli M."/>
            <person name="Naumann U."/>
            <person name="Petersen F."/>
            <person name="Wong J."/>
        </authorList>
    </citation>
    <scope>NUCLEOTIDE SEQUENCE</scope>
    <source>
        <strain evidence="3">GSM-AAB239-AS_SAM_17_03QT</strain>
        <tissue evidence="3">Leaf</tissue>
    </source>
</reference>
<dbReference type="Pfam" id="PF02458">
    <property type="entry name" value="Transferase"/>
    <property type="match status" value="1"/>
</dbReference>
<organism evidence="3 4">
    <name type="scientific">Iris pallida</name>
    <name type="common">Sweet iris</name>
    <dbReference type="NCBI Taxonomy" id="29817"/>
    <lineage>
        <taxon>Eukaryota</taxon>
        <taxon>Viridiplantae</taxon>
        <taxon>Streptophyta</taxon>
        <taxon>Embryophyta</taxon>
        <taxon>Tracheophyta</taxon>
        <taxon>Spermatophyta</taxon>
        <taxon>Magnoliopsida</taxon>
        <taxon>Liliopsida</taxon>
        <taxon>Asparagales</taxon>
        <taxon>Iridaceae</taxon>
        <taxon>Iridoideae</taxon>
        <taxon>Irideae</taxon>
        <taxon>Iris</taxon>
    </lineage>
</organism>
<dbReference type="AlphaFoldDB" id="A0AAX6DKU8"/>
<keyword evidence="1" id="KW-0808">Transferase</keyword>
<reference evidence="3" key="1">
    <citation type="journal article" date="2023" name="GigaByte">
        <title>Genome assembly of the bearded iris, Iris pallida Lam.</title>
        <authorList>
            <person name="Bruccoleri R.E."/>
            <person name="Oakeley E.J."/>
            <person name="Faust A.M.E."/>
            <person name="Altorfer M."/>
            <person name="Dessus-Babus S."/>
            <person name="Burckhardt D."/>
            <person name="Oertli M."/>
            <person name="Naumann U."/>
            <person name="Petersen F."/>
            <person name="Wong J."/>
        </authorList>
    </citation>
    <scope>NUCLEOTIDE SEQUENCE</scope>
    <source>
        <strain evidence="3">GSM-AAB239-AS_SAM_17_03QT</strain>
    </source>
</reference>